<dbReference type="GO" id="GO:0046872">
    <property type="term" value="F:metal ion binding"/>
    <property type="evidence" value="ECO:0007669"/>
    <property type="project" value="UniProtKB-KW"/>
</dbReference>
<proteinExistence type="inferred from homology"/>
<dbReference type="GO" id="GO:0016020">
    <property type="term" value="C:membrane"/>
    <property type="evidence" value="ECO:0007669"/>
    <property type="project" value="GOC"/>
</dbReference>
<keyword evidence="5" id="KW-0443">Lipid metabolism</keyword>
<dbReference type="Gene3D" id="2.60.40.2300">
    <property type="entry name" value="Neutral/alkaline non-lysosomal ceramidase, C-terminal domain"/>
    <property type="match status" value="1"/>
</dbReference>
<feature type="binding site" evidence="4">
    <location>
        <position position="121"/>
    </location>
    <ligand>
        <name>Zn(2+)</name>
        <dbReference type="ChEBI" id="CHEBI:29105"/>
    </ligand>
</feature>
<feature type="chain" id="PRO_5030826227" description="Neutral ceramidase" evidence="7">
    <location>
        <begin position="26"/>
        <end position="871"/>
    </location>
</feature>
<comment type="cofactor">
    <cofactor evidence="4">
        <name>Zn(2+)</name>
        <dbReference type="ChEBI" id="CHEBI:29105"/>
    </cofactor>
    <text evidence="4">Binds 1 zinc ion per subunit.</text>
</comment>
<organism evidence="10">
    <name type="scientific">Chlamydomonas leiostraca</name>
    <dbReference type="NCBI Taxonomy" id="1034604"/>
    <lineage>
        <taxon>Eukaryota</taxon>
        <taxon>Viridiplantae</taxon>
        <taxon>Chlorophyta</taxon>
        <taxon>core chlorophytes</taxon>
        <taxon>Chlorophyceae</taxon>
        <taxon>CS clade</taxon>
        <taxon>Chlamydomonadales</taxon>
        <taxon>Chlamydomonadaceae</taxon>
        <taxon>Chlamydomonas</taxon>
    </lineage>
</organism>
<dbReference type="EMBL" id="HBFB01020578">
    <property type="protein sequence ID" value="CAD8684029.1"/>
    <property type="molecule type" value="Transcribed_RNA"/>
</dbReference>
<evidence type="ECO:0000256" key="6">
    <source>
        <dbReference type="SAM" id="MobiDB-lite"/>
    </source>
</evidence>
<dbReference type="GO" id="GO:0046514">
    <property type="term" value="P:ceramide catabolic process"/>
    <property type="evidence" value="ECO:0007669"/>
    <property type="project" value="InterPro"/>
</dbReference>
<feature type="binding site" evidence="4">
    <location>
        <position position="519"/>
    </location>
    <ligand>
        <name>Zn(2+)</name>
        <dbReference type="ChEBI" id="CHEBI:29105"/>
    </ligand>
</feature>
<keyword evidence="2 5" id="KW-0378">Hydrolase</keyword>
<dbReference type="EC" id="3.5.1.23" evidence="5"/>
<dbReference type="GO" id="GO:0042759">
    <property type="term" value="P:long-chain fatty acid biosynthetic process"/>
    <property type="evidence" value="ECO:0007669"/>
    <property type="project" value="TreeGrafter"/>
</dbReference>
<feature type="region of interest" description="Disordered" evidence="6">
    <location>
        <begin position="758"/>
        <end position="818"/>
    </location>
</feature>
<evidence type="ECO:0000259" key="8">
    <source>
        <dbReference type="Pfam" id="PF04734"/>
    </source>
</evidence>
<dbReference type="Pfam" id="PF04734">
    <property type="entry name" value="Ceramidase_alk"/>
    <property type="match status" value="1"/>
</dbReference>
<feature type="compositionally biased region" description="Low complexity" evidence="6">
    <location>
        <begin position="779"/>
        <end position="801"/>
    </location>
</feature>
<feature type="domain" description="Neutral/alkaline non-lysosomal ceramidase N-terminal" evidence="8">
    <location>
        <begin position="27"/>
        <end position="587"/>
    </location>
</feature>
<protein>
    <recommendedName>
        <fullName evidence="5">Neutral ceramidase</fullName>
        <ecNumber evidence="5">3.5.1.23</ecNumber>
    </recommendedName>
</protein>
<feature type="domain" description="Neutral/alkaline non-lysosomal ceramidase C-terminal" evidence="9">
    <location>
        <begin position="591"/>
        <end position="770"/>
    </location>
</feature>
<dbReference type="PANTHER" id="PTHR12670">
    <property type="entry name" value="CERAMIDASE"/>
    <property type="match status" value="1"/>
</dbReference>
<evidence type="ECO:0000256" key="3">
    <source>
        <dbReference type="PIRSR" id="PIRSR606823-1"/>
    </source>
</evidence>
<evidence type="ECO:0000256" key="1">
    <source>
        <dbReference type="ARBA" id="ARBA00009835"/>
    </source>
</evidence>
<name>A0A7S0RPR3_9CHLO</name>
<dbReference type="PANTHER" id="PTHR12670:SF1">
    <property type="entry name" value="NEUTRAL CERAMIDASE"/>
    <property type="match status" value="1"/>
</dbReference>
<feature type="compositionally biased region" description="Gly residues" evidence="6">
    <location>
        <begin position="802"/>
        <end position="812"/>
    </location>
</feature>
<keyword evidence="5" id="KW-0746">Sphingolipid metabolism</keyword>
<keyword evidence="4" id="KW-0479">Metal-binding</keyword>
<dbReference type="GO" id="GO:0005576">
    <property type="term" value="C:extracellular region"/>
    <property type="evidence" value="ECO:0007669"/>
    <property type="project" value="TreeGrafter"/>
</dbReference>
<feature type="region of interest" description="Disordered" evidence="6">
    <location>
        <begin position="680"/>
        <end position="701"/>
    </location>
</feature>
<gene>
    <name evidence="10" type="ORF">CLEI1391_LOCUS11548</name>
</gene>
<dbReference type="InterPro" id="IPR038445">
    <property type="entry name" value="NCDase_C_sf"/>
</dbReference>
<comment type="similarity">
    <text evidence="1 5">Belongs to the neutral ceramidase family.</text>
</comment>
<evidence type="ECO:0000256" key="2">
    <source>
        <dbReference type="ARBA" id="ARBA00022801"/>
    </source>
</evidence>
<sequence length="871" mass="91489">MIAQWQTHSLAVSIYLILSISVSSATYLVGIGKADITGPVADVNLMGYAQPQQTARGLHTRLYARAFIFAQADDPRSRFVFVNLDACMASQLVTLHAVAGIQERLGSELYRTDNIAISGTHTHASPAGFLQYVLYSVTSLGFVRQSFDALVEGVVRAVVDAHADLAPGYAYVAQGRVPPGTVAINRSPSAYAANPGGERALYADDTDTTLTLLRVDGPGGRPRGLIAWHAVHPTSLNGTNRLVSGDNKGAAEQAAEGWGRGRLAQWLRKQGADGASATVNSTSSDGHAQQQEWAVVGPGSAVGFVAAFAQGAVGDTSPNVQGPFCIDTGEPCDNPTSTCGGRSEMCHGRGPAWPDDMRSAWVVGSRQAEVAQALWGEALVEPLQGPIDSRHTYLDMAAGIEVPPGPNAPPNATGERVWWSSGPGRTCPAAMGWSFAAGTTDGPGAFDFTQGDTRGTNPFWRLVRNVISKPTPEQVACHAPKPVLLDTGSITWPYAWQPAVTEVTLARIGHLAIACLPGEPTTMSGRRVVRALTEAVGAAWGRAPRVAVAGLTNTYSSYITTAEEYGVQRYEGASTAYGPHTLAAYIQALTGLAADMVAGRPTPPTAVRPPDLLDKQLSLLPPVVLDAVPPGSHFGDVTEDVREQYAAGQVAAATFRSACPRNSLRTGATFLAVERWVPGGSASSANGAEPPPGSGGSSGSWVRVHGDDAWCTRFVWGRPHALSPLSSATVRWDIPADTQPGNYRLVHYGDRKLVTGGTAPFNGTSSPFQVVAPDSPYRSQPGSSSGSSQAGSSGSSASSGTMGAGASSGSGQGTEVSQDADGLWRQYDAAGKAHPWHRFAQRVSQGMRSGLSGFDRVVQKVKGWIDDLFRW</sequence>
<keyword evidence="4" id="KW-0862">Zinc</keyword>
<dbReference type="GO" id="GO:0017040">
    <property type="term" value="F:N-acylsphingosine amidohydrolase activity"/>
    <property type="evidence" value="ECO:0007669"/>
    <property type="project" value="UniProtKB-UniRule"/>
</dbReference>
<evidence type="ECO:0000256" key="5">
    <source>
        <dbReference type="RuleBase" id="RU366019"/>
    </source>
</evidence>
<reference evidence="10" key="1">
    <citation type="submission" date="2021-01" db="EMBL/GenBank/DDBJ databases">
        <authorList>
            <person name="Corre E."/>
            <person name="Pelletier E."/>
            <person name="Niang G."/>
            <person name="Scheremetjew M."/>
            <person name="Finn R."/>
            <person name="Kale V."/>
            <person name="Holt S."/>
            <person name="Cochrane G."/>
            <person name="Meng A."/>
            <person name="Brown T."/>
            <person name="Cohen L."/>
        </authorList>
    </citation>
    <scope>NUCLEOTIDE SEQUENCE</scope>
    <source>
        <strain evidence="10">SAG 11-49</strain>
    </source>
</reference>
<evidence type="ECO:0000259" key="9">
    <source>
        <dbReference type="Pfam" id="PF17048"/>
    </source>
</evidence>
<accession>A0A7S0RPR3</accession>
<dbReference type="Pfam" id="PF17048">
    <property type="entry name" value="Ceramidse_alk_C"/>
    <property type="match status" value="1"/>
</dbReference>
<evidence type="ECO:0000256" key="4">
    <source>
        <dbReference type="PIRSR" id="PIRSR606823-2"/>
    </source>
</evidence>
<comment type="catalytic activity">
    <reaction evidence="5">
        <text>an N-acylsphing-4-enine + H2O = sphing-4-enine + a fatty acid</text>
        <dbReference type="Rhea" id="RHEA:20856"/>
        <dbReference type="ChEBI" id="CHEBI:15377"/>
        <dbReference type="ChEBI" id="CHEBI:28868"/>
        <dbReference type="ChEBI" id="CHEBI:52639"/>
        <dbReference type="ChEBI" id="CHEBI:57756"/>
        <dbReference type="EC" id="3.5.1.23"/>
    </reaction>
</comment>
<dbReference type="InterPro" id="IPR031329">
    <property type="entry name" value="NEUT/ALK_ceramidase_N"/>
</dbReference>
<feature type="binding site" evidence="4">
    <location>
        <position position="232"/>
    </location>
    <ligand>
        <name>Zn(2+)</name>
        <dbReference type="ChEBI" id="CHEBI:29105"/>
    </ligand>
</feature>
<dbReference type="InterPro" id="IPR006823">
    <property type="entry name" value="Ceramidase_alk"/>
</dbReference>
<keyword evidence="7" id="KW-0732">Signal</keyword>
<feature type="active site" description="Nucleophile" evidence="3">
    <location>
        <position position="317"/>
    </location>
</feature>
<dbReference type="AlphaFoldDB" id="A0A7S0RPR3"/>
<feature type="signal peptide" evidence="7">
    <location>
        <begin position="1"/>
        <end position="25"/>
    </location>
</feature>
<evidence type="ECO:0000256" key="7">
    <source>
        <dbReference type="SAM" id="SignalP"/>
    </source>
</evidence>
<feature type="binding site" evidence="4">
    <location>
        <position position="558"/>
    </location>
    <ligand>
        <name>Zn(2+)</name>
        <dbReference type="ChEBI" id="CHEBI:29105"/>
    </ligand>
</feature>
<dbReference type="InterPro" id="IPR031331">
    <property type="entry name" value="NEUT/ALK_ceramidase_C"/>
</dbReference>
<evidence type="ECO:0000313" key="10">
    <source>
        <dbReference type="EMBL" id="CAD8684029.1"/>
    </source>
</evidence>
<dbReference type="GO" id="GO:0046512">
    <property type="term" value="P:sphingosine biosynthetic process"/>
    <property type="evidence" value="ECO:0007669"/>
    <property type="project" value="TreeGrafter"/>
</dbReference>